<keyword evidence="6 9" id="KW-0333">Golgi apparatus</keyword>
<dbReference type="GO" id="GO:0016051">
    <property type="term" value="P:carbohydrate biosynthetic process"/>
    <property type="evidence" value="ECO:0007669"/>
    <property type="project" value="InterPro"/>
</dbReference>
<name>A0A6F9D8S4_9ASCI</name>
<dbReference type="InterPro" id="IPR005331">
    <property type="entry name" value="Sulfotransferase"/>
</dbReference>
<evidence type="ECO:0000256" key="2">
    <source>
        <dbReference type="ARBA" id="ARBA00006339"/>
    </source>
</evidence>
<keyword evidence="8 9" id="KW-0325">Glycoprotein</keyword>
<evidence type="ECO:0000256" key="4">
    <source>
        <dbReference type="ARBA" id="ARBA00022692"/>
    </source>
</evidence>
<gene>
    <name evidence="10" type="primary">Chst10</name>
</gene>
<dbReference type="GO" id="GO:0000139">
    <property type="term" value="C:Golgi membrane"/>
    <property type="evidence" value="ECO:0007669"/>
    <property type="project" value="UniProtKB-SubCell"/>
</dbReference>
<protein>
    <recommendedName>
        <fullName evidence="9">Carbohydrate sulfotransferase</fullName>
        <ecNumber evidence="9">2.8.2.-</ecNumber>
    </recommendedName>
</protein>
<evidence type="ECO:0000256" key="6">
    <source>
        <dbReference type="ARBA" id="ARBA00023034"/>
    </source>
</evidence>
<dbReference type="InterPro" id="IPR018011">
    <property type="entry name" value="Carb_sulfotrans_8-10"/>
</dbReference>
<comment type="similarity">
    <text evidence="2 9">Belongs to the sulfotransferase 2 family.</text>
</comment>
<keyword evidence="9" id="KW-0119">Carbohydrate metabolism</keyword>
<organism evidence="10">
    <name type="scientific">Phallusia mammillata</name>
    <dbReference type="NCBI Taxonomy" id="59560"/>
    <lineage>
        <taxon>Eukaryota</taxon>
        <taxon>Metazoa</taxon>
        <taxon>Chordata</taxon>
        <taxon>Tunicata</taxon>
        <taxon>Ascidiacea</taxon>
        <taxon>Phlebobranchia</taxon>
        <taxon>Ascidiidae</taxon>
        <taxon>Phallusia</taxon>
    </lineage>
</organism>
<dbReference type="PANTHER" id="PTHR12137:SF54">
    <property type="entry name" value="CARBOHYDRATE SULFOTRANSFERASE"/>
    <property type="match status" value="1"/>
</dbReference>
<evidence type="ECO:0000256" key="5">
    <source>
        <dbReference type="ARBA" id="ARBA00022989"/>
    </source>
</evidence>
<comment type="subcellular location">
    <subcellularLocation>
        <location evidence="1 9">Golgi apparatus membrane</location>
        <topology evidence="1 9">Single-pass type II membrane protein</topology>
    </subcellularLocation>
</comment>
<reference evidence="10" key="1">
    <citation type="submission" date="2020-04" db="EMBL/GenBank/DDBJ databases">
        <authorList>
            <person name="Neveu A P."/>
        </authorList>
    </citation>
    <scope>NUCLEOTIDE SEQUENCE</scope>
    <source>
        <tissue evidence="10">Whole embryo</tissue>
    </source>
</reference>
<keyword evidence="5" id="KW-1133">Transmembrane helix</keyword>
<dbReference type="EC" id="2.8.2.-" evidence="9"/>
<sequence length="387" mass="44504">MMLTKGKKIFAFLLMLSGIALFVERAGLYSTLSTSKINSMLQERQTVNVHEKTSPCPTFAPQATPTCPLLQEGMHPLSAEPPFSCRLQEIQRKCKERNLNSKFQRSHSFKYGASMPLLMCELPKVASTTWQAVLMKLNGFPGDVTKELLHRYAYSQFPHKTLVRVDDEQAERIIKQFTTFMITRHPFERLVSAYFDKFTNRSDMTSYRRNAGVKIARNQSPEFLHGIRMTSAVGDMVALKSSPEFSALGKQQQDDVIRYRHVLRSGEISFQQFIRHVLTHTRNVNSHTMDVHWRPQVLLCQPCALNYSMVMRFENLVTESNRLLKFVQRDLDINFTFPGANKPATQNTITAKAMQLISEADVNRLRDLYADDFYVLGHDPYRYSGKN</sequence>
<evidence type="ECO:0000313" key="10">
    <source>
        <dbReference type="EMBL" id="CAB3230847.1"/>
    </source>
</evidence>
<keyword evidence="4" id="KW-0812">Transmembrane</keyword>
<accession>A0A6F9D8S4</accession>
<dbReference type="Pfam" id="PF03567">
    <property type="entry name" value="Sulfotransfer_2"/>
    <property type="match status" value="1"/>
</dbReference>
<evidence type="ECO:0000256" key="7">
    <source>
        <dbReference type="ARBA" id="ARBA00023136"/>
    </source>
</evidence>
<dbReference type="EMBL" id="LR783940">
    <property type="protein sequence ID" value="CAB3230847.1"/>
    <property type="molecule type" value="mRNA"/>
</dbReference>
<dbReference type="PANTHER" id="PTHR12137">
    <property type="entry name" value="CARBOHYDRATE SULFOTRANSFERASE"/>
    <property type="match status" value="1"/>
</dbReference>
<keyword evidence="3 9" id="KW-0808">Transferase</keyword>
<evidence type="ECO:0000256" key="1">
    <source>
        <dbReference type="ARBA" id="ARBA00004323"/>
    </source>
</evidence>
<evidence type="ECO:0000256" key="8">
    <source>
        <dbReference type="ARBA" id="ARBA00023180"/>
    </source>
</evidence>
<keyword evidence="9" id="KW-0735">Signal-anchor</keyword>
<dbReference type="AlphaFoldDB" id="A0A6F9D8S4"/>
<evidence type="ECO:0000256" key="9">
    <source>
        <dbReference type="RuleBase" id="RU364020"/>
    </source>
</evidence>
<evidence type="ECO:0000256" key="3">
    <source>
        <dbReference type="ARBA" id="ARBA00022679"/>
    </source>
</evidence>
<keyword evidence="7" id="KW-0472">Membrane</keyword>
<dbReference type="GO" id="GO:0008146">
    <property type="term" value="F:sulfotransferase activity"/>
    <property type="evidence" value="ECO:0007669"/>
    <property type="project" value="InterPro"/>
</dbReference>
<proteinExistence type="evidence at transcript level"/>